<dbReference type="PROSITE" id="PS50987">
    <property type="entry name" value="HTH_ARSR_2"/>
    <property type="match status" value="1"/>
</dbReference>
<evidence type="ECO:0000259" key="1">
    <source>
        <dbReference type="PROSITE" id="PS50987"/>
    </source>
</evidence>
<dbReference type="SUPFAM" id="SSF53335">
    <property type="entry name" value="S-adenosyl-L-methionine-dependent methyltransferases"/>
    <property type="match status" value="1"/>
</dbReference>
<keyword evidence="2" id="KW-0808">Transferase</keyword>
<keyword evidence="2" id="KW-0489">Methyltransferase</keyword>
<comment type="caution">
    <text evidence="2">The sequence shown here is derived from an EMBL/GenBank/DDBJ whole genome shotgun (WGS) entry which is preliminary data.</text>
</comment>
<evidence type="ECO:0000313" key="2">
    <source>
        <dbReference type="EMBL" id="RFU16157.1"/>
    </source>
</evidence>
<dbReference type="InterPro" id="IPR013216">
    <property type="entry name" value="Methyltransf_11"/>
</dbReference>
<dbReference type="CDD" id="cd00090">
    <property type="entry name" value="HTH_ARSR"/>
    <property type="match status" value="1"/>
</dbReference>
<sequence>MASIVKILRVLADPLRLRALLLLEREELSVAELQEILSTGQSTISMHLSQLRQAGLVADRRTGKNNLYSLKRENGSETNGSAVLTQLLHQAAGEIPEARHDQAALRLILEKRQDRMRSFFDEMAGRFGRTYMPGKSWKGVAEALLQLMPPLIIADLGAGEGAFSLLLAQRAQQVIAIDSSRKMVEYGTKQAAREGVANLEYRLGDLEDVPIADASVDVSFFSQSLHHALHPGRALAEAFRILKPDGRILVLDLVKHKFEEARELYADQWLGFSEVELRAALEASGFRDIQTSIVHREAEAPYFQTLLAAGKKAPPVSL</sequence>
<name>A0A372IMJ1_9BACT</name>
<dbReference type="SMART" id="SM00418">
    <property type="entry name" value="HTH_ARSR"/>
    <property type="match status" value="1"/>
</dbReference>
<dbReference type="OrthoDB" id="7365827at2"/>
<dbReference type="InterPro" id="IPR011991">
    <property type="entry name" value="ArsR-like_HTH"/>
</dbReference>
<protein>
    <submittedName>
        <fullName evidence="2">Methyltransferase domain-containing protein</fullName>
    </submittedName>
</protein>
<dbReference type="NCBIfam" id="NF033788">
    <property type="entry name" value="HTH_metalloreg"/>
    <property type="match status" value="1"/>
</dbReference>
<dbReference type="InterPro" id="IPR036388">
    <property type="entry name" value="WH-like_DNA-bd_sf"/>
</dbReference>
<dbReference type="GO" id="GO:0032259">
    <property type="term" value="P:methylation"/>
    <property type="evidence" value="ECO:0007669"/>
    <property type="project" value="UniProtKB-KW"/>
</dbReference>
<dbReference type="AlphaFoldDB" id="A0A372IMJ1"/>
<dbReference type="Gene3D" id="3.40.50.150">
    <property type="entry name" value="Vaccinia Virus protein VP39"/>
    <property type="match status" value="1"/>
</dbReference>
<proteinExistence type="predicted"/>
<dbReference type="InterPro" id="IPR029063">
    <property type="entry name" value="SAM-dependent_MTases_sf"/>
</dbReference>
<dbReference type="GO" id="GO:0003700">
    <property type="term" value="F:DNA-binding transcription factor activity"/>
    <property type="evidence" value="ECO:0007669"/>
    <property type="project" value="InterPro"/>
</dbReference>
<evidence type="ECO:0000313" key="3">
    <source>
        <dbReference type="Proteomes" id="UP000264702"/>
    </source>
</evidence>
<accession>A0A372IMJ1</accession>
<dbReference type="PRINTS" id="PR00778">
    <property type="entry name" value="HTHARSR"/>
</dbReference>
<dbReference type="EMBL" id="QVQT01000004">
    <property type="protein sequence ID" value="RFU16157.1"/>
    <property type="molecule type" value="Genomic_DNA"/>
</dbReference>
<dbReference type="InterPro" id="IPR001845">
    <property type="entry name" value="HTH_ArsR_DNA-bd_dom"/>
</dbReference>
<dbReference type="PANTHER" id="PTHR43591">
    <property type="entry name" value="METHYLTRANSFERASE"/>
    <property type="match status" value="1"/>
</dbReference>
<dbReference type="Gene3D" id="1.10.10.10">
    <property type="entry name" value="Winged helix-like DNA-binding domain superfamily/Winged helix DNA-binding domain"/>
    <property type="match status" value="1"/>
</dbReference>
<organism evidence="2 3">
    <name type="scientific">Paracidobacterium acidisoli</name>
    <dbReference type="NCBI Taxonomy" id="2303751"/>
    <lineage>
        <taxon>Bacteria</taxon>
        <taxon>Pseudomonadati</taxon>
        <taxon>Acidobacteriota</taxon>
        <taxon>Terriglobia</taxon>
        <taxon>Terriglobales</taxon>
        <taxon>Acidobacteriaceae</taxon>
        <taxon>Paracidobacterium</taxon>
    </lineage>
</organism>
<dbReference type="Pfam" id="PF08241">
    <property type="entry name" value="Methyltransf_11"/>
    <property type="match status" value="1"/>
</dbReference>
<dbReference type="InterPro" id="IPR036390">
    <property type="entry name" value="WH_DNA-bd_sf"/>
</dbReference>
<keyword evidence="3" id="KW-1185">Reference proteome</keyword>
<gene>
    <name evidence="2" type="ORF">D0Y96_12125</name>
</gene>
<reference evidence="2 3" key="1">
    <citation type="submission" date="2018-08" db="EMBL/GenBank/DDBJ databases">
        <title>Acidipila sp. 4G-K13, an acidobacterium isolated from forest soil.</title>
        <authorList>
            <person name="Gao Z.-H."/>
            <person name="Qiu L.-H."/>
        </authorList>
    </citation>
    <scope>NUCLEOTIDE SEQUENCE [LARGE SCALE GENOMIC DNA]</scope>
    <source>
        <strain evidence="2 3">4G-K13</strain>
    </source>
</reference>
<dbReference type="CDD" id="cd02440">
    <property type="entry name" value="AdoMet_MTases"/>
    <property type="match status" value="1"/>
</dbReference>
<feature type="domain" description="HTH arsR-type" evidence="1">
    <location>
        <begin position="1"/>
        <end position="99"/>
    </location>
</feature>
<dbReference type="SUPFAM" id="SSF46785">
    <property type="entry name" value="Winged helix' DNA-binding domain"/>
    <property type="match status" value="1"/>
</dbReference>
<dbReference type="RefSeq" id="WP_117300226.1">
    <property type="nucleotide sequence ID" value="NZ_QVQT02000004.1"/>
</dbReference>
<dbReference type="Pfam" id="PF01022">
    <property type="entry name" value="HTH_5"/>
    <property type="match status" value="1"/>
</dbReference>
<dbReference type="Proteomes" id="UP000264702">
    <property type="component" value="Unassembled WGS sequence"/>
</dbReference>
<dbReference type="GO" id="GO:0008757">
    <property type="term" value="F:S-adenosylmethionine-dependent methyltransferase activity"/>
    <property type="evidence" value="ECO:0007669"/>
    <property type="project" value="InterPro"/>
</dbReference>